<organism evidence="11 12">
    <name type="scientific">Succinivibrio dextrinosolvens</name>
    <dbReference type="NCBI Taxonomy" id="83771"/>
    <lineage>
        <taxon>Bacteria</taxon>
        <taxon>Pseudomonadati</taxon>
        <taxon>Pseudomonadota</taxon>
        <taxon>Gammaproteobacteria</taxon>
        <taxon>Aeromonadales</taxon>
        <taxon>Succinivibrionaceae</taxon>
        <taxon>Succinivibrio</taxon>
    </lineage>
</organism>
<accession>A0A662ZC28</accession>
<dbReference type="RefSeq" id="WP_206735616.1">
    <property type="nucleotide sequence ID" value="NZ_CP047056.1"/>
</dbReference>
<evidence type="ECO:0000256" key="4">
    <source>
        <dbReference type="ARBA" id="ARBA00022525"/>
    </source>
</evidence>
<sequence length="669" mass="76542">MNKFKTKIIATAIFAMLISNTYAVSTTEEYSFDYAQIKDFVRQDGNKFILEGREFRISGTNNYYMHYGSKQMILSVLDDAQKLGINVIRVWGFMDGLHHNHTMQFKPGDYNVPDGNKSALEKLDFTVAEAKKRGIRLVIALTNNWEDFGGIPQYVKWFNAKEHDDFYTDKKIRLCYKNYVTHIIEHVNQYTNIKNSDEPTIMTWELANEPRAASDKSGKKLLKWADEMSTYIRKLAPKQLIALGSEGFFARKNNPDWTYNGNDGVDWDNIIRLPNISYGTLHLYPKTWSKDNAEQWGTQWIKEHARVAKEADKPVVLEEYGIGKDESINREFVYRKWTKTAYDEGLNGTMFWILTSKDPSNANGLYPDYDGFRVLNNQSELTDILKNHSKDMRNIKHINENESYIAFPKNNSKQKGEKILLKVYPFVNGDSAVKSITANVNGNNQIISFTEPDSDGYYTAYVDFNSGLVYGENNLTVNTEFTKGNNVKRDLIFELEKPVTGYKNIAEFNFSEGISDFSEGGTYQAEFLKPELEHAVLGDEKLLKLNVNLPGTNDWEEIRVHNQNVTDLSEAKLVSFDIYYPTDIQGGVRPYVVAGDGWVKLGVDKNNKNLSEMEIVNINNTPLYKQHISVDLGDLSGKNGDFYICIVGNKLKLKGSIFIDNLQFKKPVF</sequence>
<dbReference type="GO" id="GO:0005576">
    <property type="term" value="C:extracellular region"/>
    <property type="evidence" value="ECO:0007669"/>
    <property type="project" value="UniProtKB-SubCell"/>
</dbReference>
<keyword evidence="5 8" id="KW-0732">Signal</keyword>
<evidence type="ECO:0000256" key="6">
    <source>
        <dbReference type="ARBA" id="ARBA00022801"/>
    </source>
</evidence>
<evidence type="ECO:0000256" key="8">
    <source>
        <dbReference type="SAM" id="SignalP"/>
    </source>
</evidence>
<reference evidence="11 12" key="1">
    <citation type="submission" date="2016-10" db="EMBL/GenBank/DDBJ databases">
        <authorList>
            <person name="Varghese N."/>
            <person name="Submissions S."/>
        </authorList>
    </citation>
    <scope>NUCLEOTIDE SEQUENCE [LARGE SCALE GENOMIC DNA]</scope>
    <source>
        <strain evidence="11 12">22B</strain>
    </source>
</reference>
<dbReference type="Gene3D" id="3.20.20.80">
    <property type="entry name" value="Glycosidases"/>
    <property type="match status" value="1"/>
</dbReference>
<evidence type="ECO:0000313" key="11">
    <source>
        <dbReference type="EMBL" id="SFK39562.1"/>
    </source>
</evidence>
<dbReference type="AlphaFoldDB" id="A0A662ZC28"/>
<evidence type="ECO:0000256" key="2">
    <source>
        <dbReference type="ARBA" id="ARBA00004613"/>
    </source>
</evidence>
<feature type="domain" description="Glycoside hydrolase family 5" evidence="10">
    <location>
        <begin position="38"/>
        <end position="332"/>
    </location>
</feature>
<feature type="domain" description="Carbohydrate binding module 27" evidence="9">
    <location>
        <begin position="501"/>
        <end position="664"/>
    </location>
</feature>
<keyword evidence="6" id="KW-0378">Hydrolase</keyword>
<evidence type="ECO:0000259" key="10">
    <source>
        <dbReference type="Pfam" id="PF26410"/>
    </source>
</evidence>
<dbReference type="InterPro" id="IPR045053">
    <property type="entry name" value="MAN-like"/>
</dbReference>
<evidence type="ECO:0000256" key="5">
    <source>
        <dbReference type="ARBA" id="ARBA00022729"/>
    </source>
</evidence>
<evidence type="ECO:0000256" key="3">
    <source>
        <dbReference type="ARBA" id="ARBA00012706"/>
    </source>
</evidence>
<dbReference type="GO" id="GO:0000272">
    <property type="term" value="P:polysaccharide catabolic process"/>
    <property type="evidence" value="ECO:0007669"/>
    <property type="project" value="InterPro"/>
</dbReference>
<dbReference type="InterPro" id="IPR015295">
    <property type="entry name" value="CBM27"/>
</dbReference>
<evidence type="ECO:0000313" key="12">
    <source>
        <dbReference type="Proteomes" id="UP000243374"/>
    </source>
</evidence>
<dbReference type="EMBL" id="FOSF01000067">
    <property type="protein sequence ID" value="SFK39562.1"/>
    <property type="molecule type" value="Genomic_DNA"/>
</dbReference>
<dbReference type="SUPFAM" id="SSF49785">
    <property type="entry name" value="Galactose-binding domain-like"/>
    <property type="match status" value="1"/>
</dbReference>
<gene>
    <name evidence="11" type="ORF">SAMN04487865_10673</name>
</gene>
<keyword evidence="4" id="KW-0964">Secreted</keyword>
<dbReference type="EC" id="3.2.1.78" evidence="3"/>
<dbReference type="InterPro" id="IPR001547">
    <property type="entry name" value="Glyco_hydro_5"/>
</dbReference>
<comment type="catalytic activity">
    <reaction evidence="1">
        <text>Random hydrolysis of (1-&gt;4)-beta-D-mannosidic linkages in mannans, galactomannans and glucomannans.</text>
        <dbReference type="EC" id="3.2.1.78"/>
    </reaction>
</comment>
<evidence type="ECO:0000256" key="1">
    <source>
        <dbReference type="ARBA" id="ARBA00001678"/>
    </source>
</evidence>
<feature type="chain" id="PRO_5024948191" description="mannan endo-1,4-beta-mannosidase" evidence="8">
    <location>
        <begin position="24"/>
        <end position="669"/>
    </location>
</feature>
<dbReference type="PANTHER" id="PTHR31451:SF39">
    <property type="entry name" value="MANNAN ENDO-1,4-BETA-MANNOSIDASE 1"/>
    <property type="match status" value="1"/>
</dbReference>
<dbReference type="Gene3D" id="2.60.120.260">
    <property type="entry name" value="Galactose-binding domain-like"/>
    <property type="match status" value="1"/>
</dbReference>
<comment type="subcellular location">
    <subcellularLocation>
        <location evidence="2">Secreted</location>
    </subcellularLocation>
</comment>
<dbReference type="Proteomes" id="UP000243374">
    <property type="component" value="Unassembled WGS sequence"/>
</dbReference>
<name>A0A662ZC28_9GAMM</name>
<dbReference type="InterPro" id="IPR017853">
    <property type="entry name" value="GH"/>
</dbReference>
<keyword evidence="12" id="KW-1185">Reference proteome</keyword>
<proteinExistence type="predicted"/>
<evidence type="ECO:0000259" key="9">
    <source>
        <dbReference type="Pfam" id="PF09212"/>
    </source>
</evidence>
<dbReference type="InterPro" id="IPR008979">
    <property type="entry name" value="Galactose-bd-like_sf"/>
</dbReference>
<keyword evidence="7" id="KW-0326">Glycosidase</keyword>
<dbReference type="Pfam" id="PF26410">
    <property type="entry name" value="GH5_mannosidase"/>
    <property type="match status" value="1"/>
</dbReference>
<dbReference type="GO" id="GO:0016985">
    <property type="term" value="F:mannan endo-1,4-beta-mannosidase activity"/>
    <property type="evidence" value="ECO:0007669"/>
    <property type="project" value="TreeGrafter"/>
</dbReference>
<dbReference type="Pfam" id="PF09212">
    <property type="entry name" value="CBM27"/>
    <property type="match status" value="1"/>
</dbReference>
<evidence type="ECO:0000256" key="7">
    <source>
        <dbReference type="ARBA" id="ARBA00023295"/>
    </source>
</evidence>
<dbReference type="SUPFAM" id="SSF51445">
    <property type="entry name" value="(Trans)glycosidases"/>
    <property type="match status" value="1"/>
</dbReference>
<dbReference type="PANTHER" id="PTHR31451">
    <property type="match status" value="1"/>
</dbReference>
<protein>
    <recommendedName>
        <fullName evidence="3">mannan endo-1,4-beta-mannosidase</fullName>
        <ecNumber evidence="3">3.2.1.78</ecNumber>
    </recommendedName>
</protein>
<feature type="signal peptide" evidence="8">
    <location>
        <begin position="1"/>
        <end position="23"/>
    </location>
</feature>